<organism evidence="2 3">
    <name type="scientific">Xenopus laevis</name>
    <name type="common">African clawed frog</name>
    <dbReference type="NCBI Taxonomy" id="8355"/>
    <lineage>
        <taxon>Eukaryota</taxon>
        <taxon>Metazoa</taxon>
        <taxon>Chordata</taxon>
        <taxon>Craniata</taxon>
        <taxon>Vertebrata</taxon>
        <taxon>Euteleostomi</taxon>
        <taxon>Amphibia</taxon>
        <taxon>Batrachia</taxon>
        <taxon>Anura</taxon>
        <taxon>Pipoidea</taxon>
        <taxon>Pipidae</taxon>
        <taxon>Xenopodinae</taxon>
        <taxon>Xenopus</taxon>
        <taxon>Xenopus</taxon>
    </lineage>
</organism>
<accession>A0A974HSG7</accession>
<dbReference type="InterPro" id="IPR058912">
    <property type="entry name" value="HTH_animal"/>
</dbReference>
<dbReference type="Pfam" id="PF26215">
    <property type="entry name" value="HTH_animal"/>
    <property type="match status" value="1"/>
</dbReference>
<gene>
    <name evidence="2" type="ORF">XELAEV_18017492mg</name>
</gene>
<evidence type="ECO:0000259" key="1">
    <source>
        <dbReference type="Pfam" id="PF26215"/>
    </source>
</evidence>
<reference evidence="3" key="1">
    <citation type="journal article" date="2016" name="Nature">
        <title>Genome evolution in the allotetraploid frog Xenopus laevis.</title>
        <authorList>
            <person name="Session A.M."/>
            <person name="Uno Y."/>
            <person name="Kwon T."/>
            <person name="Chapman J.A."/>
            <person name="Toyoda A."/>
            <person name="Takahashi S."/>
            <person name="Fukui A."/>
            <person name="Hikosaka A."/>
            <person name="Suzuki A."/>
            <person name="Kondo M."/>
            <person name="van Heeringen S.J."/>
            <person name="Quigley I."/>
            <person name="Heinz S."/>
            <person name="Ogino H."/>
            <person name="Ochi H."/>
            <person name="Hellsten U."/>
            <person name="Lyons J.B."/>
            <person name="Simakov O."/>
            <person name="Putnam N."/>
            <person name="Stites J."/>
            <person name="Kuroki Y."/>
            <person name="Tanaka T."/>
            <person name="Michiue T."/>
            <person name="Watanabe M."/>
            <person name="Bogdanovic O."/>
            <person name="Lister R."/>
            <person name="Georgiou G."/>
            <person name="Paranjpe S.S."/>
            <person name="van Kruijsbergen I."/>
            <person name="Shu S."/>
            <person name="Carlson J."/>
            <person name="Kinoshita T."/>
            <person name="Ohta Y."/>
            <person name="Mawaribuchi S."/>
            <person name="Jenkins J."/>
            <person name="Grimwood J."/>
            <person name="Schmutz J."/>
            <person name="Mitros T."/>
            <person name="Mozaffari S.V."/>
            <person name="Suzuki Y."/>
            <person name="Haramoto Y."/>
            <person name="Yamamoto T.S."/>
            <person name="Takagi C."/>
            <person name="Heald R."/>
            <person name="Miller K."/>
            <person name="Haudenschild C."/>
            <person name="Kitzman J."/>
            <person name="Nakayama T."/>
            <person name="Izutsu Y."/>
            <person name="Robert J."/>
            <person name="Fortriede J."/>
            <person name="Burns K."/>
            <person name="Lotay V."/>
            <person name="Karimi K."/>
            <person name="Yasuoka Y."/>
            <person name="Dichmann D.S."/>
            <person name="Flajnik M.F."/>
            <person name="Houston D.W."/>
            <person name="Shendure J."/>
            <person name="DuPasquier L."/>
            <person name="Vize P.D."/>
            <person name="Zorn A.M."/>
            <person name="Ito M."/>
            <person name="Marcotte E.M."/>
            <person name="Wallingford J.B."/>
            <person name="Ito Y."/>
            <person name="Asashima M."/>
            <person name="Ueno N."/>
            <person name="Matsuda Y."/>
            <person name="Veenstra G.J."/>
            <person name="Fujiyama A."/>
            <person name="Harland R.M."/>
            <person name="Taira M."/>
            <person name="Rokhsar D.S."/>
        </authorList>
    </citation>
    <scope>NUCLEOTIDE SEQUENCE [LARGE SCALE GENOMIC DNA]</scope>
    <source>
        <strain evidence="3">J</strain>
    </source>
</reference>
<dbReference type="Proteomes" id="UP000694892">
    <property type="component" value="Chromosome 3L"/>
</dbReference>
<dbReference type="AlphaFoldDB" id="A0A974HSG7"/>
<dbReference type="PANTHER" id="PTHR21301:SF13">
    <property type="match status" value="1"/>
</dbReference>
<evidence type="ECO:0000313" key="3">
    <source>
        <dbReference type="Proteomes" id="UP000694892"/>
    </source>
</evidence>
<dbReference type="PANTHER" id="PTHR21301">
    <property type="entry name" value="REVERSE TRANSCRIPTASE"/>
    <property type="match status" value="1"/>
</dbReference>
<evidence type="ECO:0000313" key="2">
    <source>
        <dbReference type="EMBL" id="OCT88862.1"/>
    </source>
</evidence>
<dbReference type="EMBL" id="CM004470">
    <property type="protein sequence ID" value="OCT88862.1"/>
    <property type="molecule type" value="Genomic_DNA"/>
</dbReference>
<name>A0A974HSG7_XENLA</name>
<feature type="domain" description="Helix-turn-helix" evidence="1">
    <location>
        <begin position="151"/>
        <end position="193"/>
    </location>
</feature>
<proteinExistence type="predicted"/>
<sequence>MHGVHLIIQYHLMKYSDYSRELIYFLLDAVRFLLEHNYFTFDANFYLQKRGTAMGAKFAPSYANLYMGWWEETHISIEQKKHLKLYLRYIDNLLCIWQGTQGEFDGFVKDINANELNLRFTSQFSLNKIEFLDVMLVVKGKEINTSIFRKPFGQFLRLRRNCSSNKDFCKQARDMRERFLERGYKQKTIQKVFQRAKGSDRNDLLKGNAHFFRILSPGINVIPKWAHTLRDMLSPSHFRSEGQKRDLGPLTSIGNYKCGSHRCITCKHMNVSKKFRSTVTGREFDIKGYIKCNTTFVIYLITCLKCRKQARDHISQIKNPRTAEKSNITRHFAICNGGDIDDFSIQGIERVRLEVRGGDQLRLLERREVYWIFHLGTCLPLGLNYEFDVTCYI</sequence>
<protein>
    <recommendedName>
        <fullName evidence="1">Helix-turn-helix domain-containing protein</fullName>
    </recommendedName>
</protein>